<dbReference type="OrthoDB" id="434092at2759"/>
<dbReference type="GeneID" id="111604961"/>
<keyword evidence="8 10" id="KW-0472">Membrane</keyword>
<comment type="similarity">
    <text evidence="10">Belongs to the ELO family.</text>
</comment>
<feature type="transmembrane region" description="Helical" evidence="10">
    <location>
        <begin position="131"/>
        <end position="150"/>
    </location>
</feature>
<keyword evidence="2 10" id="KW-0444">Lipid biosynthesis</keyword>
<dbReference type="InterPro" id="IPR002076">
    <property type="entry name" value="ELO_fam"/>
</dbReference>
<keyword evidence="4 10" id="KW-0812">Transmembrane</keyword>
<dbReference type="GO" id="GO:0030148">
    <property type="term" value="P:sphingolipid biosynthetic process"/>
    <property type="evidence" value="ECO:0007669"/>
    <property type="project" value="TreeGrafter"/>
</dbReference>
<evidence type="ECO:0000313" key="12">
    <source>
        <dbReference type="RefSeq" id="XP_023179009.1"/>
    </source>
</evidence>
<dbReference type="OMA" id="FLHCMYT"/>
<protein>
    <recommendedName>
        <fullName evidence="10">Elongation of very long chain fatty acids protein</fullName>
        <ecNumber evidence="10">2.3.1.199</ecNumber>
    </recommendedName>
    <alternativeName>
        <fullName evidence="10">Very-long-chain 3-oxoacyl-CoA synthase</fullName>
    </alternativeName>
</protein>
<dbReference type="RefSeq" id="XP_023179009.1">
    <property type="nucleotide sequence ID" value="XM_023323241.2"/>
</dbReference>
<accession>A0A6J1MPS0</accession>
<dbReference type="PANTHER" id="PTHR11157:SF116">
    <property type="entry name" value="ELONGATION OF VERY LONG CHAIN FATTY ACIDS PROTEIN-RELATED"/>
    <property type="match status" value="1"/>
</dbReference>
<evidence type="ECO:0000256" key="9">
    <source>
        <dbReference type="ARBA" id="ARBA00023160"/>
    </source>
</evidence>
<evidence type="ECO:0000256" key="2">
    <source>
        <dbReference type="ARBA" id="ARBA00022516"/>
    </source>
</evidence>
<evidence type="ECO:0000256" key="8">
    <source>
        <dbReference type="ARBA" id="ARBA00023136"/>
    </source>
</evidence>
<reference evidence="12" key="1">
    <citation type="submission" date="2025-08" db="UniProtKB">
        <authorList>
            <consortium name="RefSeq"/>
        </authorList>
    </citation>
    <scope>IDENTIFICATION</scope>
    <source>
        <strain evidence="12">15085-1641.00</strain>
        <tissue evidence="12">Whole body</tissue>
    </source>
</reference>
<dbReference type="GO" id="GO:0034626">
    <property type="term" value="P:fatty acid elongation, polyunsaturated fatty acid"/>
    <property type="evidence" value="ECO:0007669"/>
    <property type="project" value="TreeGrafter"/>
</dbReference>
<sequence>MLGIFNRPYGDPNLMPLAIGPMPILTILSAYLLFVLKLGPWFMANRKPFQLRGTLKVYNAVQVLYNILIFILCMYIILTTPHYKFSCLTPLALDHEMKKWERLLVYSYYLNKILDLMDTVFFVLRKSHKQITLLHLIHHTSMPAIGYNLIRFFGYGGHIIVVGILNVLVHTIMYTYYFISAGSSPAVKQSLWWKQYITIMQMVQFVLMFSHSIWTLMTPNCQANRITIYVVLVASFLMLVMFSNFYIQAYIMPKAEKSANDKLK</sequence>
<keyword evidence="3 10" id="KW-0808">Transferase</keyword>
<feature type="transmembrane region" description="Helical" evidence="10">
    <location>
        <begin position="156"/>
        <end position="179"/>
    </location>
</feature>
<dbReference type="GO" id="GO:0005789">
    <property type="term" value="C:endoplasmic reticulum membrane"/>
    <property type="evidence" value="ECO:0007669"/>
    <property type="project" value="TreeGrafter"/>
</dbReference>
<dbReference type="Pfam" id="PF01151">
    <property type="entry name" value="ELO"/>
    <property type="match status" value="1"/>
</dbReference>
<evidence type="ECO:0000256" key="5">
    <source>
        <dbReference type="ARBA" id="ARBA00022832"/>
    </source>
</evidence>
<feature type="transmembrane region" description="Helical" evidence="10">
    <location>
        <begin position="191"/>
        <end position="214"/>
    </location>
</feature>
<evidence type="ECO:0000256" key="6">
    <source>
        <dbReference type="ARBA" id="ARBA00022989"/>
    </source>
</evidence>
<feature type="transmembrane region" description="Helical" evidence="10">
    <location>
        <begin position="20"/>
        <end position="42"/>
    </location>
</feature>
<comment type="catalytic activity">
    <reaction evidence="10">
        <text>a very-long-chain acyl-CoA + malonyl-CoA + H(+) = a very-long-chain 3-oxoacyl-CoA + CO2 + CoA</text>
        <dbReference type="Rhea" id="RHEA:32727"/>
        <dbReference type="ChEBI" id="CHEBI:15378"/>
        <dbReference type="ChEBI" id="CHEBI:16526"/>
        <dbReference type="ChEBI" id="CHEBI:57287"/>
        <dbReference type="ChEBI" id="CHEBI:57384"/>
        <dbReference type="ChEBI" id="CHEBI:90725"/>
        <dbReference type="ChEBI" id="CHEBI:90736"/>
        <dbReference type="EC" id="2.3.1.199"/>
    </reaction>
</comment>
<dbReference type="GO" id="GO:0034625">
    <property type="term" value="P:fatty acid elongation, monounsaturated fatty acid"/>
    <property type="evidence" value="ECO:0007669"/>
    <property type="project" value="TreeGrafter"/>
</dbReference>
<dbReference type="GO" id="GO:0009922">
    <property type="term" value="F:fatty acid elongase activity"/>
    <property type="evidence" value="ECO:0007669"/>
    <property type="project" value="UniProtKB-EC"/>
</dbReference>
<keyword evidence="11" id="KW-1185">Reference proteome</keyword>
<evidence type="ECO:0000256" key="3">
    <source>
        <dbReference type="ARBA" id="ARBA00022679"/>
    </source>
</evidence>
<feature type="transmembrane region" description="Helical" evidence="10">
    <location>
        <begin position="63"/>
        <end position="83"/>
    </location>
</feature>
<dbReference type="EC" id="2.3.1.199" evidence="10"/>
<dbReference type="AlphaFoldDB" id="A0A6J1MPS0"/>
<dbReference type="GO" id="GO:0042761">
    <property type="term" value="P:very long-chain fatty acid biosynthetic process"/>
    <property type="evidence" value="ECO:0007669"/>
    <property type="project" value="TreeGrafter"/>
</dbReference>
<proteinExistence type="inferred from homology"/>
<dbReference type="GO" id="GO:0019367">
    <property type="term" value="P:fatty acid elongation, saturated fatty acid"/>
    <property type="evidence" value="ECO:0007669"/>
    <property type="project" value="TreeGrafter"/>
</dbReference>
<evidence type="ECO:0000256" key="10">
    <source>
        <dbReference type="RuleBase" id="RU361115"/>
    </source>
</evidence>
<evidence type="ECO:0000256" key="1">
    <source>
        <dbReference type="ARBA" id="ARBA00004141"/>
    </source>
</evidence>
<dbReference type="KEGG" id="dhe:111604961"/>
<name>A0A6J1MPS0_DROHY</name>
<evidence type="ECO:0000313" key="11">
    <source>
        <dbReference type="Proteomes" id="UP000504633"/>
    </source>
</evidence>
<keyword evidence="5 10" id="KW-0276">Fatty acid metabolism</keyword>
<keyword evidence="7 10" id="KW-0443">Lipid metabolism</keyword>
<evidence type="ECO:0000256" key="7">
    <source>
        <dbReference type="ARBA" id="ARBA00023098"/>
    </source>
</evidence>
<comment type="subcellular location">
    <subcellularLocation>
        <location evidence="1">Membrane</location>
        <topology evidence="1">Multi-pass membrane protein</topology>
    </subcellularLocation>
</comment>
<feature type="transmembrane region" description="Helical" evidence="10">
    <location>
        <begin position="226"/>
        <end position="247"/>
    </location>
</feature>
<dbReference type="Proteomes" id="UP000504633">
    <property type="component" value="Unplaced"/>
</dbReference>
<organism evidence="11 12">
    <name type="scientific">Drosophila hydei</name>
    <name type="common">Fruit fly</name>
    <dbReference type="NCBI Taxonomy" id="7224"/>
    <lineage>
        <taxon>Eukaryota</taxon>
        <taxon>Metazoa</taxon>
        <taxon>Ecdysozoa</taxon>
        <taxon>Arthropoda</taxon>
        <taxon>Hexapoda</taxon>
        <taxon>Insecta</taxon>
        <taxon>Pterygota</taxon>
        <taxon>Neoptera</taxon>
        <taxon>Endopterygota</taxon>
        <taxon>Diptera</taxon>
        <taxon>Brachycera</taxon>
        <taxon>Muscomorpha</taxon>
        <taxon>Ephydroidea</taxon>
        <taxon>Drosophilidae</taxon>
        <taxon>Drosophila</taxon>
    </lineage>
</organism>
<keyword evidence="9 10" id="KW-0275">Fatty acid biosynthesis</keyword>
<dbReference type="PANTHER" id="PTHR11157">
    <property type="entry name" value="FATTY ACID ACYL TRANSFERASE-RELATED"/>
    <property type="match status" value="1"/>
</dbReference>
<keyword evidence="6 10" id="KW-1133">Transmembrane helix</keyword>
<gene>
    <name evidence="12" type="primary">LOC111604961</name>
</gene>
<evidence type="ECO:0000256" key="4">
    <source>
        <dbReference type="ARBA" id="ARBA00022692"/>
    </source>
</evidence>